<protein>
    <submittedName>
        <fullName evidence="1">Uncharacterized protein</fullName>
    </submittedName>
</protein>
<accession>A0A1A8BM25</accession>
<dbReference type="EMBL" id="HADZ01003992">
    <property type="protein sequence ID" value="SBP67933.1"/>
    <property type="molecule type" value="Transcribed_RNA"/>
</dbReference>
<evidence type="ECO:0000313" key="1">
    <source>
        <dbReference type="EMBL" id="SBP67933.1"/>
    </source>
</evidence>
<dbReference type="AlphaFoldDB" id="A0A1A8BM25"/>
<gene>
    <name evidence="1" type="primary">Nfu_g_1_012824</name>
</gene>
<proteinExistence type="predicted"/>
<feature type="non-terminal residue" evidence="1">
    <location>
        <position position="1"/>
    </location>
</feature>
<reference evidence="1" key="2">
    <citation type="submission" date="2016-06" db="EMBL/GenBank/DDBJ databases">
        <title>The genome of a short-lived fish provides insights into sex chromosome evolution and the genetic control of aging.</title>
        <authorList>
            <person name="Reichwald K."/>
            <person name="Felder M."/>
            <person name="Petzold A."/>
            <person name="Koch P."/>
            <person name="Groth M."/>
            <person name="Platzer M."/>
        </authorList>
    </citation>
    <scope>NUCLEOTIDE SEQUENCE</scope>
    <source>
        <tissue evidence="1">Brain</tissue>
    </source>
</reference>
<sequence length="88" mass="10014">LFTTVMLRYAAVFANTSPRLCFCLTAEHPGFMLHVTYIHSCTCETLTVTIWCKNPFMSVVQLRLRYHLKAQEPFAGVFDPLADQSVTL</sequence>
<organism evidence="1">
    <name type="scientific">Nothobranchius kadleci</name>
    <name type="common">African annual killifish</name>
    <dbReference type="NCBI Taxonomy" id="1051664"/>
    <lineage>
        <taxon>Eukaryota</taxon>
        <taxon>Metazoa</taxon>
        <taxon>Chordata</taxon>
        <taxon>Craniata</taxon>
        <taxon>Vertebrata</taxon>
        <taxon>Euteleostomi</taxon>
        <taxon>Actinopterygii</taxon>
        <taxon>Neopterygii</taxon>
        <taxon>Teleostei</taxon>
        <taxon>Neoteleostei</taxon>
        <taxon>Acanthomorphata</taxon>
        <taxon>Ovalentaria</taxon>
        <taxon>Atherinomorphae</taxon>
        <taxon>Cyprinodontiformes</taxon>
        <taxon>Nothobranchiidae</taxon>
        <taxon>Nothobranchius</taxon>
    </lineage>
</organism>
<name>A0A1A8BM25_NOTKA</name>
<reference evidence="1" key="1">
    <citation type="submission" date="2016-05" db="EMBL/GenBank/DDBJ databases">
        <authorList>
            <person name="Lavstsen T."/>
            <person name="Jespersen J.S."/>
        </authorList>
    </citation>
    <scope>NUCLEOTIDE SEQUENCE</scope>
    <source>
        <tissue evidence="1">Brain</tissue>
    </source>
</reference>